<dbReference type="Gene3D" id="3.40.50.300">
    <property type="entry name" value="P-loop containing nucleotide triphosphate hydrolases"/>
    <property type="match status" value="1"/>
</dbReference>
<organism evidence="11 12">
    <name type="scientific">Paspalum notatum var. saurae</name>
    <dbReference type="NCBI Taxonomy" id="547442"/>
    <lineage>
        <taxon>Eukaryota</taxon>
        <taxon>Viridiplantae</taxon>
        <taxon>Streptophyta</taxon>
        <taxon>Embryophyta</taxon>
        <taxon>Tracheophyta</taxon>
        <taxon>Spermatophyta</taxon>
        <taxon>Magnoliopsida</taxon>
        <taxon>Liliopsida</taxon>
        <taxon>Poales</taxon>
        <taxon>Poaceae</taxon>
        <taxon>PACMAD clade</taxon>
        <taxon>Panicoideae</taxon>
        <taxon>Andropogonodae</taxon>
        <taxon>Paspaleae</taxon>
        <taxon>Paspalinae</taxon>
        <taxon>Paspalum</taxon>
    </lineage>
</organism>
<evidence type="ECO:0000259" key="9">
    <source>
        <dbReference type="Pfam" id="PF23559"/>
    </source>
</evidence>
<dbReference type="InterPro" id="IPR027417">
    <property type="entry name" value="P-loop_NTPase"/>
</dbReference>
<dbReference type="Gene3D" id="1.20.5.4130">
    <property type="match status" value="1"/>
</dbReference>
<dbReference type="InterPro" id="IPR041118">
    <property type="entry name" value="Rx_N"/>
</dbReference>
<dbReference type="InterPro" id="IPR058922">
    <property type="entry name" value="WHD_DRP"/>
</dbReference>
<keyword evidence="12" id="KW-1185">Reference proteome</keyword>
<dbReference type="InterPro" id="IPR044974">
    <property type="entry name" value="Disease_R_plants"/>
</dbReference>
<dbReference type="SUPFAM" id="SSF52540">
    <property type="entry name" value="P-loop containing nucleoside triphosphate hydrolases"/>
    <property type="match status" value="1"/>
</dbReference>
<dbReference type="Gene3D" id="3.80.10.10">
    <property type="entry name" value="Ribonuclease Inhibitor"/>
    <property type="match status" value="1"/>
</dbReference>
<gene>
    <name evidence="11" type="ORF">U9M48_004494</name>
</gene>
<dbReference type="GO" id="GO:0009626">
    <property type="term" value="P:plant-type hypersensitive response"/>
    <property type="evidence" value="ECO:0007669"/>
    <property type="project" value="UniProtKB-ARBA"/>
</dbReference>
<name>A0AAQ3PQ65_PASNO</name>
<feature type="domain" description="Disease resistance N-terminal" evidence="8">
    <location>
        <begin position="17"/>
        <end position="101"/>
    </location>
</feature>
<feature type="domain" description="Disease resistance R13L4/SHOC-2-like LRR" evidence="10">
    <location>
        <begin position="568"/>
        <end position="927"/>
    </location>
</feature>
<keyword evidence="4" id="KW-0547">Nucleotide-binding</keyword>
<dbReference type="InterPro" id="IPR032675">
    <property type="entry name" value="LRR_dom_sf"/>
</dbReference>
<evidence type="ECO:0000256" key="6">
    <source>
        <dbReference type="ARBA" id="ARBA00023054"/>
    </source>
</evidence>
<dbReference type="PANTHER" id="PTHR23155">
    <property type="entry name" value="DISEASE RESISTANCE PROTEIN RP"/>
    <property type="match status" value="1"/>
</dbReference>
<dbReference type="Gene3D" id="1.10.8.430">
    <property type="entry name" value="Helical domain of apoptotic protease-activating factors"/>
    <property type="match status" value="1"/>
</dbReference>
<dbReference type="PRINTS" id="PR00364">
    <property type="entry name" value="DISEASERSIST"/>
</dbReference>
<dbReference type="FunFam" id="1.10.10.10:FF:000322">
    <property type="entry name" value="Probable disease resistance protein At1g63360"/>
    <property type="match status" value="1"/>
</dbReference>
<evidence type="ECO:0000259" key="10">
    <source>
        <dbReference type="Pfam" id="PF23598"/>
    </source>
</evidence>
<accession>A0AAQ3PQ65</accession>
<keyword evidence="5" id="KW-0611">Plant defense</keyword>
<evidence type="ECO:0000256" key="3">
    <source>
        <dbReference type="ARBA" id="ARBA00022737"/>
    </source>
</evidence>
<dbReference type="AlphaFoldDB" id="A0AAQ3PQ65"/>
<evidence type="ECO:0000256" key="4">
    <source>
        <dbReference type="ARBA" id="ARBA00022741"/>
    </source>
</evidence>
<dbReference type="Pfam" id="PF23598">
    <property type="entry name" value="LRR_14"/>
    <property type="match status" value="1"/>
</dbReference>
<dbReference type="Pfam" id="PF00931">
    <property type="entry name" value="NB-ARC"/>
    <property type="match status" value="1"/>
</dbReference>
<dbReference type="Proteomes" id="UP001341281">
    <property type="component" value="Chromosome 01"/>
</dbReference>
<dbReference type="GO" id="GO:0042742">
    <property type="term" value="P:defense response to bacterium"/>
    <property type="evidence" value="ECO:0007669"/>
    <property type="project" value="UniProtKB-ARBA"/>
</dbReference>
<reference evidence="11 12" key="1">
    <citation type="submission" date="2024-02" db="EMBL/GenBank/DDBJ databases">
        <title>High-quality chromosome-scale genome assembly of Pensacola bahiagrass (Paspalum notatum Flugge var. saurae).</title>
        <authorList>
            <person name="Vega J.M."/>
            <person name="Podio M."/>
            <person name="Orjuela J."/>
            <person name="Siena L.A."/>
            <person name="Pessino S.C."/>
            <person name="Combes M.C."/>
            <person name="Mariac C."/>
            <person name="Albertini E."/>
            <person name="Pupilli F."/>
            <person name="Ortiz J.P.A."/>
            <person name="Leblanc O."/>
        </authorList>
    </citation>
    <scope>NUCLEOTIDE SEQUENCE [LARGE SCALE GENOMIC DNA]</scope>
    <source>
        <strain evidence="11">R1</strain>
        <tissue evidence="11">Leaf</tissue>
    </source>
</reference>
<dbReference type="CDD" id="cd14798">
    <property type="entry name" value="RX-CC_like"/>
    <property type="match status" value="1"/>
</dbReference>
<keyword evidence="3" id="KW-0677">Repeat</keyword>
<dbReference type="EMBL" id="CP144745">
    <property type="protein sequence ID" value="WVZ53574.1"/>
    <property type="molecule type" value="Genomic_DNA"/>
</dbReference>
<sequence length="1074" mass="121270">MPGPGQGRFMDAVVTGVLSSLIVKLGNVLVGEYKLQTGVNGEIMFLRPELESMQIAVEEIASVPPDQVDSQDKSWASEVRELCYDIEDSIDTFTVRYNDDSEPLAGPRGMKTFMERSMDLLTRFRNRRKLATDIRGIKRRLVEVRKRRKTYKLGGVVDKPATVDPRLLAHYTKVAELVGIDDRRDELIKFLEEGDDEVSMMTGKIVSIVEFGGLGKTALANAVYVKIKAQFDCCAFVSVSQTPDMKKLFNNLLRDLGKRRKEEYTLDEKWLIDELRAFLEDKRYLIIIDDIWGISTWKMIRCALPDNKSGYRIITTTRIYDVAKQVGSVYQMKPLCPHNSKILLYSRIFGGEHKGNNDKCLDEQLVEVSDKILRKCAGVPLAIITMAGLLANKGRNKMEWFEVCKSIGDGLDNSLDMENMRKILSFSYYDLPPYLRKCLLYLSVFPEDYEIDKDRLIRMWAAEEFIECEIQGKSLFEVGESYFNELINKSMIQPVYLDDEEYSSMIVSCRIHDMVLDLIRSLSNEQNLVTISIDVDQRSRSKKVIRRLCFHNSQEEHVSTETTMTMQQVRSVVVFPSAINLLPALWSFTVLRVLDLQDCNLLEAYNLEYLGNLFHLRYLGLGGTKIAKLSGEIGNLEFLQTLDISFNPIISLPATIVELRHLTSLLLPGYNTSLPNGVERLKSLEELYSLDIKDTGSARIIEELGNLKKLRVLEMSWTTEMNSSLERSMVQCLNKLRKLQRLSIFTVDIECNLNGWVAPPHLSRLELGQWFSTLPNWMNPSLGLLWFLHISVRELRQEDLQTLGRLPALQYLYLGVDHENLGITRRFTVGSCSFPCLVQCQLWQFGGPMEFRRSAMPKLTDLRYSLPVREARGIDGSDGDLDFGLGNLRSLQSLVVSLISEGASEEVGAVKAAVRHAMEIHPNRPSLDVSVDGKKAEDGAVLPPIIRSLSQVQMTTNGLLIRIKGKHPKEPSDTGKLLQIQRKPTIISLSFATPVPARVLVPRQPRRVPPARVHHPVLHPADPQQAMATATSNRQFCPDAAPFTMPTATPEPVGDVSNLRAVTVEAASPPPTPQ</sequence>
<dbReference type="InterPro" id="IPR002182">
    <property type="entry name" value="NB-ARC"/>
</dbReference>
<dbReference type="GO" id="GO:0043531">
    <property type="term" value="F:ADP binding"/>
    <property type="evidence" value="ECO:0007669"/>
    <property type="project" value="InterPro"/>
</dbReference>
<dbReference type="SUPFAM" id="SSF52058">
    <property type="entry name" value="L domain-like"/>
    <property type="match status" value="1"/>
</dbReference>
<dbReference type="InterPro" id="IPR055414">
    <property type="entry name" value="LRR_R13L4/SHOC2-like"/>
</dbReference>
<evidence type="ECO:0000256" key="2">
    <source>
        <dbReference type="ARBA" id="ARBA00022614"/>
    </source>
</evidence>
<dbReference type="Pfam" id="PF23559">
    <property type="entry name" value="WHD_DRP"/>
    <property type="match status" value="1"/>
</dbReference>
<comment type="similarity">
    <text evidence="1">Belongs to the disease resistance NB-LRR family.</text>
</comment>
<feature type="domain" description="Disease resistance protein winged helix" evidence="9">
    <location>
        <begin position="444"/>
        <end position="519"/>
    </location>
</feature>
<protein>
    <submittedName>
        <fullName evidence="11">Uncharacterized protein</fullName>
    </submittedName>
</protein>
<dbReference type="Pfam" id="PF18052">
    <property type="entry name" value="Rx_N"/>
    <property type="match status" value="1"/>
</dbReference>
<evidence type="ECO:0000259" key="8">
    <source>
        <dbReference type="Pfam" id="PF18052"/>
    </source>
</evidence>
<evidence type="ECO:0000256" key="1">
    <source>
        <dbReference type="ARBA" id="ARBA00008894"/>
    </source>
</evidence>
<dbReference type="PANTHER" id="PTHR23155:SF1116">
    <property type="entry name" value="OS12G0273300 PROTEIN"/>
    <property type="match status" value="1"/>
</dbReference>
<feature type="domain" description="NB-ARC" evidence="7">
    <location>
        <begin position="184"/>
        <end position="331"/>
    </location>
</feature>
<keyword evidence="6" id="KW-0175">Coiled coil</keyword>
<evidence type="ECO:0000259" key="7">
    <source>
        <dbReference type="Pfam" id="PF00931"/>
    </source>
</evidence>
<dbReference type="InterPro" id="IPR036388">
    <property type="entry name" value="WH-like_DNA-bd_sf"/>
</dbReference>
<evidence type="ECO:0000313" key="11">
    <source>
        <dbReference type="EMBL" id="WVZ53574.1"/>
    </source>
</evidence>
<dbReference type="FunFam" id="3.40.50.300:FF:001091">
    <property type="entry name" value="Probable disease resistance protein At1g61300"/>
    <property type="match status" value="1"/>
</dbReference>
<keyword evidence="2" id="KW-0433">Leucine-rich repeat</keyword>
<dbReference type="Gene3D" id="1.10.10.10">
    <property type="entry name" value="Winged helix-like DNA-binding domain superfamily/Winged helix DNA-binding domain"/>
    <property type="match status" value="1"/>
</dbReference>
<dbReference type="GO" id="GO:0002758">
    <property type="term" value="P:innate immune response-activating signaling pathway"/>
    <property type="evidence" value="ECO:0007669"/>
    <property type="project" value="UniProtKB-ARBA"/>
</dbReference>
<proteinExistence type="inferred from homology"/>
<dbReference type="InterPro" id="IPR038005">
    <property type="entry name" value="RX-like_CC"/>
</dbReference>
<evidence type="ECO:0000256" key="5">
    <source>
        <dbReference type="ARBA" id="ARBA00022821"/>
    </source>
</evidence>
<evidence type="ECO:0000313" key="12">
    <source>
        <dbReference type="Proteomes" id="UP001341281"/>
    </source>
</evidence>
<dbReference type="InterPro" id="IPR042197">
    <property type="entry name" value="Apaf_helical"/>
</dbReference>